<comment type="similarity">
    <text evidence="2 6">Belongs to the bacterial solute-binding protein 9 family.</text>
</comment>
<dbReference type="CDD" id="cd01137">
    <property type="entry name" value="PsaA"/>
    <property type="match status" value="1"/>
</dbReference>
<organism evidence="9 10">
    <name type="scientific">Aureimonas glaciei</name>
    <dbReference type="NCBI Taxonomy" id="1776957"/>
    <lineage>
        <taxon>Bacteria</taxon>
        <taxon>Pseudomonadati</taxon>
        <taxon>Pseudomonadota</taxon>
        <taxon>Alphaproteobacteria</taxon>
        <taxon>Hyphomicrobiales</taxon>
        <taxon>Aurantimonadaceae</taxon>
        <taxon>Aureimonas</taxon>
    </lineage>
</organism>
<dbReference type="PRINTS" id="PR00691">
    <property type="entry name" value="ADHESINB"/>
</dbReference>
<dbReference type="SUPFAM" id="SSF53807">
    <property type="entry name" value="Helical backbone' metal receptor"/>
    <property type="match status" value="1"/>
</dbReference>
<dbReference type="InterPro" id="IPR006129">
    <property type="entry name" value="AdhesinB"/>
</dbReference>
<dbReference type="RefSeq" id="WP_188850264.1">
    <property type="nucleotide sequence ID" value="NZ_BMJJ01000003.1"/>
</dbReference>
<reference evidence="9" key="1">
    <citation type="journal article" date="2014" name="Int. J. Syst. Evol. Microbiol.">
        <title>Complete genome sequence of Corynebacterium casei LMG S-19264T (=DSM 44701T), isolated from a smear-ripened cheese.</title>
        <authorList>
            <consortium name="US DOE Joint Genome Institute (JGI-PGF)"/>
            <person name="Walter F."/>
            <person name="Albersmeier A."/>
            <person name="Kalinowski J."/>
            <person name="Ruckert C."/>
        </authorList>
    </citation>
    <scope>NUCLEOTIDE SEQUENCE</scope>
    <source>
        <strain evidence="9">CGMCC 1.15493</strain>
    </source>
</reference>
<comment type="caution">
    <text evidence="9">The sequence shown here is derived from an EMBL/GenBank/DDBJ whole genome shotgun (WGS) entry which is preliminary data.</text>
</comment>
<dbReference type="PANTHER" id="PTHR42953:SF1">
    <property type="entry name" value="METAL-BINDING PROTEIN HI_0362-RELATED"/>
    <property type="match status" value="1"/>
</dbReference>
<feature type="signal peptide" evidence="8">
    <location>
        <begin position="1"/>
        <end position="25"/>
    </location>
</feature>
<evidence type="ECO:0000256" key="6">
    <source>
        <dbReference type="RuleBase" id="RU003512"/>
    </source>
</evidence>
<dbReference type="GO" id="GO:0046872">
    <property type="term" value="F:metal ion binding"/>
    <property type="evidence" value="ECO:0007669"/>
    <property type="project" value="UniProtKB-KW"/>
</dbReference>
<dbReference type="PRINTS" id="PR00690">
    <property type="entry name" value="ADHESNFAMILY"/>
</dbReference>
<dbReference type="Gene3D" id="3.40.50.1980">
    <property type="entry name" value="Nitrogenase molybdenum iron protein domain"/>
    <property type="match status" value="2"/>
</dbReference>
<protein>
    <submittedName>
        <fullName evidence="9">Metal ABC transporter substrate-binding protein</fullName>
    </submittedName>
</protein>
<dbReference type="Proteomes" id="UP000613160">
    <property type="component" value="Unassembled WGS sequence"/>
</dbReference>
<keyword evidence="4" id="KW-0479">Metal-binding</keyword>
<evidence type="ECO:0000256" key="8">
    <source>
        <dbReference type="SAM" id="SignalP"/>
    </source>
</evidence>
<keyword evidence="3 6" id="KW-0813">Transport</keyword>
<dbReference type="InterPro" id="IPR006127">
    <property type="entry name" value="ZnuA-like"/>
</dbReference>
<keyword evidence="5 8" id="KW-0732">Signal</keyword>
<name>A0A916XW96_9HYPH</name>
<gene>
    <name evidence="9" type="ORF">GCM10011335_18400</name>
</gene>
<keyword evidence="10" id="KW-1185">Reference proteome</keyword>
<dbReference type="InterPro" id="IPR050492">
    <property type="entry name" value="Bact_metal-bind_prot9"/>
</dbReference>
<reference evidence="9" key="2">
    <citation type="submission" date="2020-09" db="EMBL/GenBank/DDBJ databases">
        <authorList>
            <person name="Sun Q."/>
            <person name="Zhou Y."/>
        </authorList>
    </citation>
    <scope>NUCLEOTIDE SEQUENCE</scope>
    <source>
        <strain evidence="9">CGMCC 1.15493</strain>
    </source>
</reference>
<evidence type="ECO:0000256" key="4">
    <source>
        <dbReference type="ARBA" id="ARBA00022723"/>
    </source>
</evidence>
<dbReference type="GO" id="GO:0007155">
    <property type="term" value="P:cell adhesion"/>
    <property type="evidence" value="ECO:0007669"/>
    <property type="project" value="InterPro"/>
</dbReference>
<dbReference type="Pfam" id="PF01297">
    <property type="entry name" value="ZnuA"/>
    <property type="match status" value="1"/>
</dbReference>
<evidence type="ECO:0000256" key="7">
    <source>
        <dbReference type="SAM" id="MobiDB-lite"/>
    </source>
</evidence>
<evidence type="ECO:0000313" key="10">
    <source>
        <dbReference type="Proteomes" id="UP000613160"/>
    </source>
</evidence>
<proteinExistence type="inferred from homology"/>
<evidence type="ECO:0000256" key="1">
    <source>
        <dbReference type="ARBA" id="ARBA00004196"/>
    </source>
</evidence>
<evidence type="ECO:0000256" key="3">
    <source>
        <dbReference type="ARBA" id="ARBA00022448"/>
    </source>
</evidence>
<dbReference type="AlphaFoldDB" id="A0A916XW96"/>
<evidence type="ECO:0000256" key="5">
    <source>
        <dbReference type="ARBA" id="ARBA00022729"/>
    </source>
</evidence>
<sequence length="333" mass="35408">MRISKTFLALALSSSMLASLSPAQAEEPIKVVASFSILADMVKEIGGDHVALTTLVGPDGDAHVYEPTPSDARAVGDAKLLVVNGFQFEGWLPRLVDTAGFKGTEVVATTGLEPIPFAEEGHDHAAGESHEGHAHEASAEEHQHEAAEVGHEGHDHGVNDPHAWQNLSNGVVYAQNIVKGLSEADPENAADYKAKGDAYIAEIKAMDARVKSELAAVPEDHRKVVTSHDAFGYFARAYHVDFIAPEGVSTESEASAADVAKIIDQIKAEKITAVFVENISDPRLVERIVAETDARIGGTLYSDALSGPDGPAATYLGMFQNNIEQIVKALKTS</sequence>
<feature type="chain" id="PRO_5037803025" evidence="8">
    <location>
        <begin position="26"/>
        <end position="333"/>
    </location>
</feature>
<dbReference type="GO" id="GO:0030313">
    <property type="term" value="C:cell envelope"/>
    <property type="evidence" value="ECO:0007669"/>
    <property type="project" value="UniProtKB-SubCell"/>
</dbReference>
<feature type="compositionally biased region" description="Basic and acidic residues" evidence="7">
    <location>
        <begin position="122"/>
        <end position="159"/>
    </location>
</feature>
<dbReference type="EMBL" id="BMJJ01000003">
    <property type="protein sequence ID" value="GGD15939.1"/>
    <property type="molecule type" value="Genomic_DNA"/>
</dbReference>
<dbReference type="PANTHER" id="PTHR42953">
    <property type="entry name" value="HIGH-AFFINITY ZINC UPTAKE SYSTEM PROTEIN ZNUA-RELATED"/>
    <property type="match status" value="1"/>
</dbReference>
<evidence type="ECO:0000256" key="2">
    <source>
        <dbReference type="ARBA" id="ARBA00011028"/>
    </source>
</evidence>
<dbReference type="InterPro" id="IPR006128">
    <property type="entry name" value="Lipoprotein_PsaA-like"/>
</dbReference>
<evidence type="ECO:0000313" key="9">
    <source>
        <dbReference type="EMBL" id="GGD15939.1"/>
    </source>
</evidence>
<comment type="subcellular location">
    <subcellularLocation>
        <location evidence="1">Cell envelope</location>
    </subcellularLocation>
</comment>
<dbReference type="GO" id="GO:0030001">
    <property type="term" value="P:metal ion transport"/>
    <property type="evidence" value="ECO:0007669"/>
    <property type="project" value="InterPro"/>
</dbReference>
<accession>A0A916XW96</accession>
<feature type="region of interest" description="Disordered" evidence="7">
    <location>
        <begin position="122"/>
        <end position="161"/>
    </location>
</feature>